<dbReference type="Proteomes" id="UP001549184">
    <property type="component" value="Unassembled WGS sequence"/>
</dbReference>
<accession>A0ABV2JV43</accession>
<comment type="caution">
    <text evidence="2">The sequence shown here is derived from an EMBL/GenBank/DDBJ whole genome shotgun (WGS) entry which is preliminary data.</text>
</comment>
<dbReference type="EMBL" id="JBEPMU010000003">
    <property type="protein sequence ID" value="MET3652472.1"/>
    <property type="molecule type" value="Genomic_DNA"/>
</dbReference>
<gene>
    <name evidence="2" type="ORF">ABIC75_002204</name>
</gene>
<keyword evidence="1" id="KW-0472">Membrane</keyword>
<dbReference type="RefSeq" id="WP_354013882.1">
    <property type="nucleotide sequence ID" value="NZ_JBEPMU010000003.1"/>
</dbReference>
<protein>
    <submittedName>
        <fullName evidence="2">Uncharacterized protein</fullName>
    </submittedName>
</protein>
<organism evidence="2 3">
    <name type="scientific">Dyella japonica</name>
    <dbReference type="NCBI Taxonomy" id="231455"/>
    <lineage>
        <taxon>Bacteria</taxon>
        <taxon>Pseudomonadati</taxon>
        <taxon>Pseudomonadota</taxon>
        <taxon>Gammaproteobacteria</taxon>
        <taxon>Lysobacterales</taxon>
        <taxon>Rhodanobacteraceae</taxon>
        <taxon>Dyella</taxon>
    </lineage>
</organism>
<evidence type="ECO:0000256" key="1">
    <source>
        <dbReference type="SAM" id="Phobius"/>
    </source>
</evidence>
<keyword evidence="3" id="KW-1185">Reference proteome</keyword>
<keyword evidence="1" id="KW-1133">Transmembrane helix</keyword>
<name>A0ABV2JV43_9GAMM</name>
<proteinExistence type="predicted"/>
<keyword evidence="1" id="KW-0812">Transmembrane</keyword>
<reference evidence="2 3" key="1">
    <citation type="submission" date="2024-06" db="EMBL/GenBank/DDBJ databases">
        <title>Sorghum-associated microbial communities from plants grown in Nebraska, USA.</title>
        <authorList>
            <person name="Schachtman D."/>
        </authorList>
    </citation>
    <scope>NUCLEOTIDE SEQUENCE [LARGE SCALE GENOMIC DNA]</scope>
    <source>
        <strain evidence="2 3">1073</strain>
    </source>
</reference>
<evidence type="ECO:0000313" key="3">
    <source>
        <dbReference type="Proteomes" id="UP001549184"/>
    </source>
</evidence>
<evidence type="ECO:0000313" key="2">
    <source>
        <dbReference type="EMBL" id="MET3652472.1"/>
    </source>
</evidence>
<sequence length="142" mass="15860">MGLIARIERWRYVYGWRLRYWWADTQSGLHARFMLVGFAFLAVLGEVVARAIAANRPAPKDHPHEAIIWFIVWIVIALLAAVAAYALAGKQTAPTAQTTDTPTTDDGQSVKHHFGTCWVDDSFLLAWLLVGRDPIKSDGGKK</sequence>
<feature type="transmembrane region" description="Helical" evidence="1">
    <location>
        <begin position="33"/>
        <end position="54"/>
    </location>
</feature>
<feature type="transmembrane region" description="Helical" evidence="1">
    <location>
        <begin position="66"/>
        <end position="88"/>
    </location>
</feature>